<dbReference type="Proteomes" id="UP000816034">
    <property type="component" value="Unassembled WGS sequence"/>
</dbReference>
<dbReference type="RefSeq" id="XP_044542305.1">
    <property type="nucleotide sequence ID" value="XM_044688676.1"/>
</dbReference>
<evidence type="ECO:0000313" key="4">
    <source>
        <dbReference type="Proteomes" id="UP000816034"/>
    </source>
</evidence>
<keyword evidence="2" id="KW-0812">Transmembrane</keyword>
<sequence>MFFGSGAFNPSELANSMILNTAQTQTTPTTNNDQHVHHPLDHPQTPSSSDNNHHHEESIGRTRSGGGSRRVRFSVRVREEGSSSGHHHQNTNIDLISSHDDHHQRNDSNNEEEEANYSSHRSSQYSSFTLLFPNTLYQHTTPSKTEFRNKVIFCFAGMIFFASIGIPMLVLCGLYFGYIRDGPTSIVDVNAITVEIPGGCRIEAIWQNCFVIKYTRVCYFRVGFNQTRKFQSRNEERRRSDRVMSGMHWQHLNEEQVIVEHQNNKVMSLLHESSRIRDQDEAASSFSTHAGMTGTYKSLMTTPAYDITIEPFRSLKVNDTVLCYSNKNETMVSIVEPSSELYERYYMFGVFLAVFGSICCACSLCTWVALFSRSVSDGDSDSHSDG</sequence>
<feature type="transmembrane region" description="Helical" evidence="2">
    <location>
        <begin position="151"/>
        <end position="178"/>
    </location>
</feature>
<protein>
    <submittedName>
        <fullName evidence="3">Uncharacterized protein</fullName>
    </submittedName>
</protein>
<keyword evidence="2" id="KW-1133">Transmembrane helix</keyword>
<evidence type="ECO:0000256" key="2">
    <source>
        <dbReference type="SAM" id="Phobius"/>
    </source>
</evidence>
<dbReference type="GeneID" id="68105317"/>
<feature type="compositionally biased region" description="Basic and acidic residues" evidence="1">
    <location>
        <begin position="97"/>
        <end position="108"/>
    </location>
</feature>
<organism evidence="3 4">
    <name type="scientific">Naegleria lovaniensis</name>
    <name type="common">Amoeba</name>
    <dbReference type="NCBI Taxonomy" id="51637"/>
    <lineage>
        <taxon>Eukaryota</taxon>
        <taxon>Discoba</taxon>
        <taxon>Heterolobosea</taxon>
        <taxon>Tetramitia</taxon>
        <taxon>Eutetramitia</taxon>
        <taxon>Vahlkampfiidae</taxon>
        <taxon>Naegleria</taxon>
    </lineage>
</organism>
<proteinExistence type="predicted"/>
<reference evidence="3 4" key="1">
    <citation type="journal article" date="2018" name="BMC Genomics">
        <title>The genome of Naegleria lovaniensis, the basis for a comparative approach to unravel pathogenicity factors of the human pathogenic amoeba N. fowleri.</title>
        <authorList>
            <person name="Liechti N."/>
            <person name="Schurch N."/>
            <person name="Bruggmann R."/>
            <person name="Wittwer M."/>
        </authorList>
    </citation>
    <scope>NUCLEOTIDE SEQUENCE [LARGE SCALE GENOMIC DNA]</scope>
    <source>
        <strain evidence="3 4">ATCC 30569</strain>
    </source>
</reference>
<feature type="region of interest" description="Disordered" evidence="1">
    <location>
        <begin position="25"/>
        <end position="119"/>
    </location>
</feature>
<evidence type="ECO:0000256" key="1">
    <source>
        <dbReference type="SAM" id="MobiDB-lite"/>
    </source>
</evidence>
<gene>
    <name evidence="3" type="ORF">C9374_012863</name>
</gene>
<name>A0AA88KEC7_NAELO</name>
<feature type="transmembrane region" description="Helical" evidence="2">
    <location>
        <begin position="345"/>
        <end position="370"/>
    </location>
</feature>
<comment type="caution">
    <text evidence="3">The sequence shown here is derived from an EMBL/GenBank/DDBJ whole genome shotgun (WGS) entry which is preliminary data.</text>
</comment>
<keyword evidence="4" id="KW-1185">Reference proteome</keyword>
<keyword evidence="2" id="KW-0472">Membrane</keyword>
<dbReference type="AlphaFoldDB" id="A0AA88KEC7"/>
<feature type="compositionally biased region" description="Basic and acidic residues" evidence="1">
    <location>
        <begin position="51"/>
        <end position="60"/>
    </location>
</feature>
<dbReference type="EMBL" id="PYSW02000060">
    <property type="protein sequence ID" value="KAG2373131.1"/>
    <property type="molecule type" value="Genomic_DNA"/>
</dbReference>
<accession>A0AA88KEC7</accession>
<evidence type="ECO:0000313" key="3">
    <source>
        <dbReference type="EMBL" id="KAG2373131.1"/>
    </source>
</evidence>